<keyword evidence="2" id="KW-1185">Reference proteome</keyword>
<dbReference type="SFLD" id="SFLDG01140">
    <property type="entry name" value="C2.B:_Phosphomannomutase_and_P"/>
    <property type="match status" value="1"/>
</dbReference>
<dbReference type="Pfam" id="PF08282">
    <property type="entry name" value="Hydrolase_3"/>
    <property type="match status" value="1"/>
</dbReference>
<name>A0A934M6F9_9CLOT</name>
<dbReference type="PROSITE" id="PS01228">
    <property type="entry name" value="COF_1"/>
    <property type="match status" value="1"/>
</dbReference>
<dbReference type="PANTHER" id="PTHR10000:SF8">
    <property type="entry name" value="HAD SUPERFAMILY HYDROLASE-LIKE, TYPE 3"/>
    <property type="match status" value="1"/>
</dbReference>
<dbReference type="GO" id="GO:0005829">
    <property type="term" value="C:cytosol"/>
    <property type="evidence" value="ECO:0007669"/>
    <property type="project" value="TreeGrafter"/>
</dbReference>
<evidence type="ECO:0000313" key="2">
    <source>
        <dbReference type="Proteomes" id="UP000622687"/>
    </source>
</evidence>
<evidence type="ECO:0000313" key="1">
    <source>
        <dbReference type="EMBL" id="MBI6873001.1"/>
    </source>
</evidence>
<dbReference type="SUPFAM" id="SSF56784">
    <property type="entry name" value="HAD-like"/>
    <property type="match status" value="1"/>
</dbReference>
<reference evidence="1" key="1">
    <citation type="submission" date="2020-12" db="EMBL/GenBank/DDBJ databases">
        <title>Clostridium thailandense sp. nov., a novel acetogenic bacterium isolated from peat land soil in Thailand.</title>
        <authorList>
            <person name="Chaikitkaew S."/>
            <person name="Birkeland N.K."/>
        </authorList>
    </citation>
    <scope>NUCLEOTIDE SEQUENCE</scope>
    <source>
        <strain evidence="1">DSM 17425</strain>
    </source>
</reference>
<comment type="caution">
    <text evidence="1">The sequence shown here is derived from an EMBL/GenBank/DDBJ whole genome shotgun (WGS) entry which is preliminary data.</text>
</comment>
<organism evidence="1 2">
    <name type="scientific">Clostridium aciditolerans</name>
    <dbReference type="NCBI Taxonomy" id="339861"/>
    <lineage>
        <taxon>Bacteria</taxon>
        <taxon>Bacillati</taxon>
        <taxon>Bacillota</taxon>
        <taxon>Clostridia</taxon>
        <taxon>Eubacteriales</taxon>
        <taxon>Clostridiaceae</taxon>
        <taxon>Clostridium</taxon>
    </lineage>
</organism>
<dbReference type="NCBIfam" id="TIGR00099">
    <property type="entry name" value="Cof-subfamily"/>
    <property type="match status" value="1"/>
</dbReference>
<protein>
    <submittedName>
        <fullName evidence="1">HAD family phosphatase</fullName>
    </submittedName>
</protein>
<dbReference type="CDD" id="cd07516">
    <property type="entry name" value="HAD_Pase"/>
    <property type="match status" value="1"/>
</dbReference>
<accession>A0A934M6F9</accession>
<dbReference type="Gene3D" id="3.40.50.1000">
    <property type="entry name" value="HAD superfamily/HAD-like"/>
    <property type="match status" value="1"/>
</dbReference>
<dbReference type="InterPro" id="IPR036412">
    <property type="entry name" value="HAD-like_sf"/>
</dbReference>
<dbReference type="GO" id="GO:0000287">
    <property type="term" value="F:magnesium ion binding"/>
    <property type="evidence" value="ECO:0007669"/>
    <property type="project" value="TreeGrafter"/>
</dbReference>
<dbReference type="EMBL" id="JAEEGB010000010">
    <property type="protein sequence ID" value="MBI6873001.1"/>
    <property type="molecule type" value="Genomic_DNA"/>
</dbReference>
<dbReference type="Gene3D" id="3.30.1240.10">
    <property type="match status" value="1"/>
</dbReference>
<dbReference type="InterPro" id="IPR000150">
    <property type="entry name" value="Cof"/>
</dbReference>
<dbReference type="PANTHER" id="PTHR10000">
    <property type="entry name" value="PHOSPHOSERINE PHOSPHATASE"/>
    <property type="match status" value="1"/>
</dbReference>
<proteinExistence type="predicted"/>
<dbReference type="RefSeq" id="WP_211142479.1">
    <property type="nucleotide sequence ID" value="NZ_JAEEGB010000010.1"/>
</dbReference>
<dbReference type="GO" id="GO:0016791">
    <property type="term" value="F:phosphatase activity"/>
    <property type="evidence" value="ECO:0007669"/>
    <property type="project" value="TreeGrafter"/>
</dbReference>
<dbReference type="InterPro" id="IPR023214">
    <property type="entry name" value="HAD_sf"/>
</dbReference>
<dbReference type="InterPro" id="IPR006379">
    <property type="entry name" value="HAD-SF_hydro_IIB"/>
</dbReference>
<dbReference type="NCBIfam" id="TIGR01484">
    <property type="entry name" value="HAD-SF-IIB"/>
    <property type="match status" value="1"/>
</dbReference>
<dbReference type="SFLD" id="SFLDS00003">
    <property type="entry name" value="Haloacid_Dehalogenase"/>
    <property type="match status" value="1"/>
</dbReference>
<gene>
    <name evidence="1" type="ORF">I6U51_09840</name>
</gene>
<dbReference type="Proteomes" id="UP000622687">
    <property type="component" value="Unassembled WGS sequence"/>
</dbReference>
<dbReference type="AlphaFoldDB" id="A0A934M6F9"/>
<sequence length="276" mass="31534">MKYKIIAVDMDGTLLNDNKHITDNNLDMISKAVNKGVKFVISSGRMPSGLKFYGDTISKKQPMICCNGAIILDENREVIYSKSIDKKDILKVIDAIREKKDTYFHFYDENAIYSEQFRFATERFYNFNREIDRKFRIEIRLVPDVKEVIEKAEFDINKIVVIDDDIEYLDELRKRIDSIIGIETTKSEINNIEILKQGVSKGNALKVLANNYGISIEECIAIGNDENDISMIKCAGLGVVVNNARDYIKKYADYVTEKDNNNGAIAEVIQKFILGV</sequence>